<dbReference type="RefSeq" id="WP_138474756.1">
    <property type="nucleotide sequence ID" value="NZ_VBTH01000017.1"/>
</dbReference>
<dbReference type="Proteomes" id="UP000305541">
    <property type="component" value="Unassembled WGS sequence"/>
</dbReference>
<comment type="caution">
    <text evidence="2">The sequence shown here is derived from an EMBL/GenBank/DDBJ whole genome shotgun (WGS) entry which is preliminary data.</text>
</comment>
<feature type="region of interest" description="Disordered" evidence="1">
    <location>
        <begin position="72"/>
        <end position="93"/>
    </location>
</feature>
<sequence length="93" mass="9652">MADVDRTKQHLVVYDKSGSKKFEGKVEENSVAITGLTAGTVVADGDYQVAWSDGVQESTKVDVPGFTTLTPAPTDATEVTSTATSDGANVSAK</sequence>
<protein>
    <submittedName>
        <fullName evidence="2">Uncharacterized protein</fullName>
    </submittedName>
</protein>
<dbReference type="EMBL" id="VBTH01000017">
    <property type="protein sequence ID" value="TLQ03650.1"/>
    <property type="molecule type" value="Genomic_DNA"/>
</dbReference>
<dbReference type="AlphaFoldDB" id="A0A5R9BUA2"/>
<accession>A0A5R9BUA2</accession>
<evidence type="ECO:0000256" key="1">
    <source>
        <dbReference type="SAM" id="MobiDB-lite"/>
    </source>
</evidence>
<reference evidence="2 3" key="1">
    <citation type="submission" date="2019-05" db="EMBL/GenBank/DDBJ databases">
        <title>The metagenome of a microbial culture collection derived from dairy environment covers the genomic content of the human microbiome.</title>
        <authorList>
            <person name="Roder T."/>
            <person name="Wuthrich D."/>
            <person name="Sattari Z."/>
            <person name="Von Ah U."/>
            <person name="Bar C."/>
            <person name="Ronchi F."/>
            <person name="Macpherson A.J."/>
            <person name="Ganal-Vonarburg S.C."/>
            <person name="Bruggmann R."/>
            <person name="Vergeres G."/>
        </authorList>
    </citation>
    <scope>NUCLEOTIDE SEQUENCE [LARGE SCALE GENOMIC DNA]</scope>
    <source>
        <strain evidence="2 3">FAM 18815</strain>
    </source>
</reference>
<name>A0A5R9BUA2_9LACO</name>
<evidence type="ECO:0000313" key="3">
    <source>
        <dbReference type="Proteomes" id="UP000305541"/>
    </source>
</evidence>
<gene>
    <name evidence="2" type="ORF">FEZ51_08575</name>
</gene>
<evidence type="ECO:0000313" key="2">
    <source>
        <dbReference type="EMBL" id="TLQ03650.1"/>
    </source>
</evidence>
<proteinExistence type="predicted"/>
<dbReference type="OrthoDB" id="2300013at2"/>
<organism evidence="2 3">
    <name type="scientific">Pediococcus stilesii</name>
    <dbReference type="NCBI Taxonomy" id="331679"/>
    <lineage>
        <taxon>Bacteria</taxon>
        <taxon>Bacillati</taxon>
        <taxon>Bacillota</taxon>
        <taxon>Bacilli</taxon>
        <taxon>Lactobacillales</taxon>
        <taxon>Lactobacillaceae</taxon>
        <taxon>Pediococcus</taxon>
    </lineage>
</organism>